<feature type="domain" description="Pyrrolo-quinoline quinone repeat" evidence="2">
    <location>
        <begin position="257"/>
        <end position="398"/>
    </location>
</feature>
<dbReference type="SUPFAM" id="SSF50998">
    <property type="entry name" value="Quinoprotein alcohol dehydrogenase-like"/>
    <property type="match status" value="1"/>
</dbReference>
<dbReference type="STRING" id="405436.SAMN05444365_101690"/>
<organism evidence="3 4">
    <name type="scientific">Micromonospora pattaloongensis</name>
    <dbReference type="NCBI Taxonomy" id="405436"/>
    <lineage>
        <taxon>Bacteria</taxon>
        <taxon>Bacillati</taxon>
        <taxon>Actinomycetota</taxon>
        <taxon>Actinomycetes</taxon>
        <taxon>Micromonosporales</taxon>
        <taxon>Micromonosporaceae</taxon>
        <taxon>Micromonospora</taxon>
    </lineage>
</organism>
<gene>
    <name evidence="3" type="ORF">SAMN05444365_101690</name>
</gene>
<feature type="compositionally biased region" description="Gly residues" evidence="1">
    <location>
        <begin position="454"/>
        <end position="469"/>
    </location>
</feature>
<feature type="compositionally biased region" description="Pro residues" evidence="1">
    <location>
        <begin position="432"/>
        <end position="446"/>
    </location>
</feature>
<accession>A0A1H3H5H4</accession>
<feature type="region of interest" description="Disordered" evidence="1">
    <location>
        <begin position="429"/>
        <end position="484"/>
    </location>
</feature>
<sequence>MKCYVAFAATVLIVLVATNVWNPFPDMWGWVGRTQPMSEPDVAWQQRIGGTPKTVTITDTAVVVEERLAVEARSLASGVQIWRRKADWAAVAGDGPGAVVAIGQLLVKGYEVLDPATGAVRRRDSQAVAVWSYRDALLDVRCSGPTDCLLTAWAPRGSTPLWTAPVPGIGFVLFADNPELRGTRPLTTRQVATQAGGPEPMPPMLGFPVDGRVHVLDTALGRFVQQLEPGQHERISVVGGRVLHTVATSDDGTCYFTVEAYDPANGQRVWRRVGINLRTANGAGCPHRDNPTGTDNVLVGVTPERLEVVLDAYDGRTLWTGAERETLLAVDDRRALVRSADNKTIKGYELGVPGPRWTRPAEPETSAGLARYAAVLVERKANRIIALDPRTGRELINLHSSAKVLALGPGGMVIGEGREIGYVRFGTVAVPPGRPRPGGTGPPPGGGVPDPGDGVPGPGPGDGEPGPCGGPKEPRCPSAVPGRG</sequence>
<dbReference type="Pfam" id="PF13360">
    <property type="entry name" value="PQQ_2"/>
    <property type="match status" value="1"/>
</dbReference>
<evidence type="ECO:0000313" key="4">
    <source>
        <dbReference type="Proteomes" id="UP000242415"/>
    </source>
</evidence>
<evidence type="ECO:0000313" key="3">
    <source>
        <dbReference type="EMBL" id="SDY10711.1"/>
    </source>
</evidence>
<evidence type="ECO:0000259" key="2">
    <source>
        <dbReference type="Pfam" id="PF13360"/>
    </source>
</evidence>
<dbReference type="Proteomes" id="UP000242415">
    <property type="component" value="Unassembled WGS sequence"/>
</dbReference>
<dbReference type="InterPro" id="IPR002372">
    <property type="entry name" value="PQQ_rpt_dom"/>
</dbReference>
<dbReference type="EMBL" id="FNPH01000001">
    <property type="protein sequence ID" value="SDY10711.1"/>
    <property type="molecule type" value="Genomic_DNA"/>
</dbReference>
<dbReference type="InterPro" id="IPR011047">
    <property type="entry name" value="Quinoprotein_ADH-like_sf"/>
</dbReference>
<name>A0A1H3H5H4_9ACTN</name>
<reference evidence="4" key="1">
    <citation type="submission" date="2016-10" db="EMBL/GenBank/DDBJ databases">
        <authorList>
            <person name="Varghese N."/>
            <person name="Submissions S."/>
        </authorList>
    </citation>
    <scope>NUCLEOTIDE SEQUENCE [LARGE SCALE GENOMIC DNA]</scope>
    <source>
        <strain evidence="4">DSM 45245</strain>
    </source>
</reference>
<protein>
    <submittedName>
        <fullName evidence="3">PQQ-like domain-containing protein</fullName>
    </submittedName>
</protein>
<dbReference type="AlphaFoldDB" id="A0A1H3H5H4"/>
<dbReference type="Gene3D" id="2.130.10.10">
    <property type="entry name" value="YVTN repeat-like/Quinoprotein amine dehydrogenase"/>
    <property type="match status" value="1"/>
</dbReference>
<dbReference type="InterPro" id="IPR015943">
    <property type="entry name" value="WD40/YVTN_repeat-like_dom_sf"/>
</dbReference>
<keyword evidence="4" id="KW-1185">Reference proteome</keyword>
<proteinExistence type="predicted"/>
<evidence type="ECO:0000256" key="1">
    <source>
        <dbReference type="SAM" id="MobiDB-lite"/>
    </source>
</evidence>